<keyword evidence="3" id="KW-0479">Metal-binding</keyword>
<evidence type="ECO:0008006" key="7">
    <source>
        <dbReference type="Google" id="ProtNLM"/>
    </source>
</evidence>
<dbReference type="InterPro" id="IPR029044">
    <property type="entry name" value="Nucleotide-diphossugar_trans"/>
</dbReference>
<feature type="region of interest" description="Disordered" evidence="4">
    <location>
        <begin position="356"/>
        <end position="377"/>
    </location>
</feature>
<feature type="region of interest" description="Disordered" evidence="4">
    <location>
        <begin position="392"/>
        <end position="430"/>
    </location>
</feature>
<feature type="compositionally biased region" description="Basic and acidic residues" evidence="4">
    <location>
        <begin position="318"/>
        <end position="341"/>
    </location>
</feature>
<feature type="compositionally biased region" description="Basic residues" evidence="4">
    <location>
        <begin position="304"/>
        <end position="316"/>
    </location>
</feature>
<dbReference type="PANTHER" id="PTHR13778">
    <property type="entry name" value="GLYCOSYLTRANSFERASE 8 DOMAIN-CONTAINING PROTEIN"/>
    <property type="match status" value="1"/>
</dbReference>
<dbReference type="GO" id="GO:0046872">
    <property type="term" value="F:metal ion binding"/>
    <property type="evidence" value="ECO:0007669"/>
    <property type="project" value="UniProtKB-KW"/>
</dbReference>
<evidence type="ECO:0000256" key="2">
    <source>
        <dbReference type="ARBA" id="ARBA00022679"/>
    </source>
</evidence>
<organism evidence="5 6">
    <name type="scientific">Paenibacillus albilobatus</name>
    <dbReference type="NCBI Taxonomy" id="2716884"/>
    <lineage>
        <taxon>Bacteria</taxon>
        <taxon>Bacillati</taxon>
        <taxon>Bacillota</taxon>
        <taxon>Bacilli</taxon>
        <taxon>Bacillales</taxon>
        <taxon>Paenibacillaceae</taxon>
        <taxon>Paenibacillus</taxon>
    </lineage>
</organism>
<evidence type="ECO:0000256" key="4">
    <source>
        <dbReference type="SAM" id="MobiDB-lite"/>
    </source>
</evidence>
<name>A0A919XL36_9BACL</name>
<evidence type="ECO:0000313" key="6">
    <source>
        <dbReference type="Proteomes" id="UP000679779"/>
    </source>
</evidence>
<protein>
    <recommendedName>
        <fullName evidence="7">Glycosyltransferase family 8 protein</fullName>
    </recommendedName>
</protein>
<keyword evidence="6" id="KW-1185">Reference proteome</keyword>
<dbReference type="RefSeq" id="WP_212958879.1">
    <property type="nucleotide sequence ID" value="NZ_BORQ01000012.1"/>
</dbReference>
<dbReference type="EMBL" id="BORQ01000012">
    <property type="protein sequence ID" value="GIO34714.1"/>
    <property type="molecule type" value="Genomic_DNA"/>
</dbReference>
<proteinExistence type="predicted"/>
<dbReference type="Pfam" id="PF01501">
    <property type="entry name" value="Glyco_transf_8"/>
    <property type="match status" value="1"/>
</dbReference>
<dbReference type="InterPro" id="IPR002495">
    <property type="entry name" value="Glyco_trans_8"/>
</dbReference>
<feature type="region of interest" description="Disordered" evidence="4">
    <location>
        <begin position="304"/>
        <end position="341"/>
    </location>
</feature>
<evidence type="ECO:0000313" key="5">
    <source>
        <dbReference type="EMBL" id="GIO34714.1"/>
    </source>
</evidence>
<comment type="caution">
    <text evidence="5">The sequence shown here is derived from an EMBL/GenBank/DDBJ whole genome shotgun (WGS) entry which is preliminary data.</text>
</comment>
<dbReference type="AlphaFoldDB" id="A0A919XL36"/>
<dbReference type="Gene3D" id="3.90.550.10">
    <property type="entry name" value="Spore Coat Polysaccharide Biosynthesis Protein SpsA, Chain A"/>
    <property type="match status" value="1"/>
</dbReference>
<evidence type="ECO:0000256" key="1">
    <source>
        <dbReference type="ARBA" id="ARBA00022676"/>
    </source>
</evidence>
<dbReference type="CDD" id="cd04194">
    <property type="entry name" value="GT8_A4GalT_like"/>
    <property type="match status" value="1"/>
</dbReference>
<accession>A0A919XL36</accession>
<keyword evidence="2" id="KW-0808">Transferase</keyword>
<dbReference type="GO" id="GO:0016757">
    <property type="term" value="F:glycosyltransferase activity"/>
    <property type="evidence" value="ECO:0007669"/>
    <property type="project" value="UniProtKB-KW"/>
</dbReference>
<dbReference type="PANTHER" id="PTHR13778:SF47">
    <property type="entry name" value="LIPOPOLYSACCHARIDE 1,3-GALACTOSYLTRANSFERASE"/>
    <property type="match status" value="1"/>
</dbReference>
<dbReference type="SUPFAM" id="SSF53448">
    <property type="entry name" value="Nucleotide-diphospho-sugar transferases"/>
    <property type="match status" value="1"/>
</dbReference>
<keyword evidence="1" id="KW-0328">Glycosyltransferase</keyword>
<reference evidence="5" key="1">
    <citation type="submission" date="2021-03" db="EMBL/GenBank/DDBJ databases">
        <title>Antimicrobial resistance genes in bacteria isolated from Japanese honey, and their potential for conferring macrolide and lincosamide resistance in the American foulbrood pathogen Paenibacillus larvae.</title>
        <authorList>
            <person name="Okamoto M."/>
            <person name="Kumagai M."/>
            <person name="Kanamori H."/>
            <person name="Takamatsu D."/>
        </authorList>
    </citation>
    <scope>NUCLEOTIDE SEQUENCE</scope>
    <source>
        <strain evidence="5">J2TS6</strain>
    </source>
</reference>
<gene>
    <name evidence="5" type="ORF">J2TS6_58550</name>
</gene>
<sequence>MIELALAFNDQDGSYSEHAAAVLASVFRNTVTMINVHILHDETLTEENQNRLAGLASSFNHQINFYPVALPVEMAEVLSGSSSLERWTSGSLYRLLLPTLVSVDKVIYLDCDILVNMDISELWDIDLNGCYLAAVRDQGIMGIPDVVASYGLNPETYFNSGVIVFELNNIRQNLNWYVEVVNFLRNFPGTTMPDQDTLNYVFGGNYLQLDERFNSFSAHHPDQDFYNKIVHFAGDVKWWDPISPSFALYEENLNMTPWRTRAVMPAVMPAVVPTVMPAVTPAKPRTFRRKTRSRRYLLIPRRSRKPSYKKRIRVTKNKQTETKNRQTETRNKKTETKIKQAETKVKQTETKVKQTETKVRQTETKNKQAESKRRKKTVRIPMNSAAVFVRQESKKTAIPRPNKKAIQPKKQSPRIVHGSRVPMPPLLNLK</sequence>
<dbReference type="Proteomes" id="UP000679779">
    <property type="component" value="Unassembled WGS sequence"/>
</dbReference>
<feature type="compositionally biased region" description="Basic and acidic residues" evidence="4">
    <location>
        <begin position="356"/>
        <end position="371"/>
    </location>
</feature>
<evidence type="ECO:0000256" key="3">
    <source>
        <dbReference type="ARBA" id="ARBA00022723"/>
    </source>
</evidence>
<dbReference type="InterPro" id="IPR050748">
    <property type="entry name" value="Glycosyltrans_8_dom-fam"/>
</dbReference>